<dbReference type="InterPro" id="IPR011043">
    <property type="entry name" value="Gal_Oxase/kelch_b-propeller"/>
</dbReference>
<evidence type="ECO:0000256" key="6">
    <source>
        <dbReference type="SAM" id="Phobius"/>
    </source>
</evidence>
<evidence type="ECO:0000259" key="7">
    <source>
        <dbReference type="PROSITE" id="PS50948"/>
    </source>
</evidence>
<organism evidence="8 9">
    <name type="scientific">Symbiodinium microadriaticum</name>
    <name type="common">Dinoflagellate</name>
    <name type="synonym">Zooxanthella microadriatica</name>
    <dbReference type="NCBI Taxonomy" id="2951"/>
    <lineage>
        <taxon>Eukaryota</taxon>
        <taxon>Sar</taxon>
        <taxon>Alveolata</taxon>
        <taxon>Dinophyceae</taxon>
        <taxon>Suessiales</taxon>
        <taxon>Symbiodiniaceae</taxon>
        <taxon>Symbiodinium</taxon>
    </lineage>
</organism>
<dbReference type="Proteomes" id="UP000186817">
    <property type="component" value="Unassembled WGS sequence"/>
</dbReference>
<evidence type="ECO:0000256" key="4">
    <source>
        <dbReference type="PROSITE-ProRule" id="PRU00803"/>
    </source>
</evidence>
<dbReference type="OrthoDB" id="408439at2759"/>
<dbReference type="SUPFAM" id="SSF57414">
    <property type="entry name" value="Hairpin loop containing domain-like"/>
    <property type="match status" value="1"/>
</dbReference>
<evidence type="ECO:0000256" key="1">
    <source>
        <dbReference type="ARBA" id="ARBA00022729"/>
    </source>
</evidence>
<feature type="repeat" description="FG-GAP" evidence="4">
    <location>
        <begin position="244"/>
        <end position="297"/>
    </location>
</feature>
<keyword evidence="9" id="KW-1185">Reference proteome</keyword>
<dbReference type="PROSITE" id="PS50948">
    <property type="entry name" value="PAN"/>
    <property type="match status" value="1"/>
</dbReference>
<dbReference type="AlphaFoldDB" id="A0A1Q9D3F0"/>
<keyword evidence="3" id="KW-0325">Glycoprotein</keyword>
<feature type="domain" description="Apple" evidence="7">
    <location>
        <begin position="156"/>
        <end position="219"/>
    </location>
</feature>
<evidence type="ECO:0000256" key="2">
    <source>
        <dbReference type="ARBA" id="ARBA00022737"/>
    </source>
</evidence>
<keyword evidence="1" id="KW-0732">Signal</keyword>
<evidence type="ECO:0000313" key="8">
    <source>
        <dbReference type="EMBL" id="OLP89708.1"/>
    </source>
</evidence>
<keyword evidence="6" id="KW-0812">Transmembrane</keyword>
<evidence type="ECO:0000256" key="3">
    <source>
        <dbReference type="ARBA" id="ARBA00023180"/>
    </source>
</evidence>
<feature type="region of interest" description="Disordered" evidence="5">
    <location>
        <begin position="86"/>
        <end position="105"/>
    </location>
</feature>
<dbReference type="PROSITE" id="PS51470">
    <property type="entry name" value="FG_GAP"/>
    <property type="match status" value="1"/>
</dbReference>
<protein>
    <recommendedName>
        <fullName evidence="7">Apple domain-containing protein</fullName>
    </recommendedName>
</protein>
<feature type="compositionally biased region" description="Basic and acidic residues" evidence="5">
    <location>
        <begin position="34"/>
        <end position="51"/>
    </location>
</feature>
<dbReference type="EMBL" id="LSRX01000748">
    <property type="protein sequence ID" value="OLP89708.1"/>
    <property type="molecule type" value="Genomic_DNA"/>
</dbReference>
<reference evidence="8 9" key="1">
    <citation type="submission" date="2016-02" db="EMBL/GenBank/DDBJ databases">
        <title>Genome analysis of coral dinoflagellate symbionts highlights evolutionary adaptations to a symbiotic lifestyle.</title>
        <authorList>
            <person name="Aranda M."/>
            <person name="Li Y."/>
            <person name="Liew Y.J."/>
            <person name="Baumgarten S."/>
            <person name="Simakov O."/>
            <person name="Wilson M."/>
            <person name="Piel J."/>
            <person name="Ashoor H."/>
            <person name="Bougouffa S."/>
            <person name="Bajic V.B."/>
            <person name="Ryu T."/>
            <person name="Ravasi T."/>
            <person name="Bayer T."/>
            <person name="Micklem G."/>
            <person name="Kim H."/>
            <person name="Bhak J."/>
            <person name="Lajeunesse T.C."/>
            <person name="Voolstra C.R."/>
        </authorList>
    </citation>
    <scope>NUCLEOTIDE SEQUENCE [LARGE SCALE GENOMIC DNA]</scope>
    <source>
        <strain evidence="8 9">CCMP2467</strain>
    </source>
</reference>
<keyword evidence="2" id="KW-0677">Repeat</keyword>
<dbReference type="PANTHER" id="PTHR36220">
    <property type="entry name" value="UNNAMED PRODUCT"/>
    <property type="match status" value="1"/>
</dbReference>
<keyword evidence="6" id="KW-0472">Membrane</keyword>
<gene>
    <name evidence="8" type="ORF">AK812_SmicGene28805</name>
</gene>
<dbReference type="Gene3D" id="2.130.10.130">
    <property type="entry name" value="Integrin alpha, N-terminal"/>
    <property type="match status" value="3"/>
</dbReference>
<feature type="compositionally biased region" description="Basic and acidic residues" evidence="5">
    <location>
        <begin position="96"/>
        <end position="105"/>
    </location>
</feature>
<keyword evidence="6" id="KW-1133">Transmembrane helix</keyword>
<feature type="region of interest" description="Disordered" evidence="5">
    <location>
        <begin position="1"/>
        <end position="22"/>
    </location>
</feature>
<evidence type="ECO:0000313" key="9">
    <source>
        <dbReference type="Proteomes" id="UP000186817"/>
    </source>
</evidence>
<dbReference type="SUPFAM" id="SSF50965">
    <property type="entry name" value="Galactose oxidase, central domain"/>
    <property type="match status" value="1"/>
</dbReference>
<comment type="caution">
    <text evidence="8">The sequence shown here is derived from an EMBL/GenBank/DDBJ whole genome shotgun (WGS) entry which is preliminary data.</text>
</comment>
<dbReference type="InterPro" id="IPR013517">
    <property type="entry name" value="FG-GAP"/>
</dbReference>
<accession>A0A1Q9D3F0</accession>
<feature type="region of interest" description="Disordered" evidence="5">
    <location>
        <begin position="34"/>
        <end position="54"/>
    </location>
</feature>
<dbReference type="InterPro" id="IPR003609">
    <property type="entry name" value="Pan_app"/>
</dbReference>
<sequence length="656" mass="70717">MENDGNCKEPLATWSSSSDESGCLLGGGSKHCLDEGNERRGNPNSLAHRDGQSPQSRVPAAACYVLTGLVIVTLLALNVVLDLPTKGNLRGGRSPSEGEHPVSPRKFLESGLVLKDDEVSTAAVKKDIVVGVGEGDKPTVVTDSCFWHSCGMNTVCRLSADDVSVDGDKTVNATNASNLEECKQKCEQLGEDNCTGVEYNHKSHRCELWTRPILSHRSCLTGHDCPEANFSCHTMQCKAIDHPVRLQTSERSFHDSFGRSISISGDTVVVGAPGDNDRGDDSGAAYVFVRKANTFAEQAKLTADDGFRNSFFGNSVSIAGTRILVGAYRDGLNGKKDSGSAYVFRRDLDVWEQEAKLSPEDAVENARFGSRVSLFGDLAVIMSAGNAAKNVSAAIYLFHVKGRSWVLKAKLASPKTLTNTSKFGSSLSQSADTIMIGAEEDDVNGKASGAVYVYSFNGTNWSQPIRLVANDTASGDHFGCSVSLSESGKTCIVGAYGHRTKGKGSGAAYVFKRQEGRWVQQQQLASEDLDADDGFGKSVSTSDSIAAIGAFGDEHGGVDRSGSAFIFIYAGRKWVQQTRLAPEQESRKKGHRDSFGQQEPRLVLSLAASQAYLGTWQPSLPALSRCLFSRRISPRFVPQHSVETWLEDRSTYDCDI</sequence>
<dbReference type="Pfam" id="PF00024">
    <property type="entry name" value="PAN_1"/>
    <property type="match status" value="1"/>
</dbReference>
<dbReference type="PANTHER" id="PTHR36220:SF1">
    <property type="entry name" value="GAMMA TUBULIN COMPLEX COMPONENT C-TERMINAL DOMAIN-CONTAINING PROTEIN"/>
    <property type="match status" value="1"/>
</dbReference>
<dbReference type="SMART" id="SM00191">
    <property type="entry name" value="Int_alpha"/>
    <property type="match status" value="4"/>
</dbReference>
<dbReference type="InterPro" id="IPR013519">
    <property type="entry name" value="Int_alpha_beta-p"/>
</dbReference>
<dbReference type="InterPro" id="IPR028994">
    <property type="entry name" value="Integrin_alpha_N"/>
</dbReference>
<proteinExistence type="predicted"/>
<dbReference type="Pfam" id="PF14312">
    <property type="entry name" value="FG-GAP_2"/>
    <property type="match status" value="6"/>
</dbReference>
<name>A0A1Q9D3F0_SYMMI</name>
<evidence type="ECO:0000256" key="5">
    <source>
        <dbReference type="SAM" id="MobiDB-lite"/>
    </source>
</evidence>
<feature type="transmembrane region" description="Helical" evidence="6">
    <location>
        <begin position="58"/>
        <end position="81"/>
    </location>
</feature>